<dbReference type="EMBL" id="JAENHL010000008">
    <property type="protein sequence ID" value="MBK1871233.1"/>
    <property type="molecule type" value="Genomic_DNA"/>
</dbReference>
<sequence>MVYKIDAERDRQFIEEFRSQPIGHHSPGLQRVLNILRHDPTGYQVILICKVPFAE</sequence>
<proteinExistence type="predicted"/>
<dbReference type="Proteomes" id="UP000616151">
    <property type="component" value="Unassembled WGS sequence"/>
</dbReference>
<feature type="non-terminal residue" evidence="1">
    <location>
        <position position="55"/>
    </location>
</feature>
<evidence type="ECO:0000313" key="2">
    <source>
        <dbReference type="Proteomes" id="UP000616151"/>
    </source>
</evidence>
<keyword evidence="2" id="KW-1185">Reference proteome</keyword>
<gene>
    <name evidence="1" type="ORF">JHL16_33010</name>
</gene>
<organism evidence="1 2">
    <name type="scientific">Taklimakanibacter albus</name>
    <dbReference type="NCBI Taxonomy" id="2800327"/>
    <lineage>
        <taxon>Bacteria</taxon>
        <taxon>Pseudomonadati</taxon>
        <taxon>Pseudomonadota</taxon>
        <taxon>Alphaproteobacteria</taxon>
        <taxon>Hyphomicrobiales</taxon>
        <taxon>Aestuariivirgaceae</taxon>
        <taxon>Taklimakanibacter</taxon>
    </lineage>
</organism>
<accession>A0ACC5RF60</accession>
<comment type="caution">
    <text evidence="1">The sequence shown here is derived from an EMBL/GenBank/DDBJ whole genome shotgun (WGS) entry which is preliminary data.</text>
</comment>
<reference evidence="1" key="1">
    <citation type="submission" date="2021-01" db="EMBL/GenBank/DDBJ databases">
        <authorList>
            <person name="Sun Q."/>
        </authorList>
    </citation>
    <scope>NUCLEOTIDE SEQUENCE</scope>
    <source>
        <strain evidence="1">YIM B02566</strain>
    </source>
</reference>
<name>A0ACC5RF60_9HYPH</name>
<protein>
    <submittedName>
        <fullName evidence="1">Uncharacterized protein</fullName>
    </submittedName>
</protein>
<evidence type="ECO:0000313" key="1">
    <source>
        <dbReference type="EMBL" id="MBK1871233.1"/>
    </source>
</evidence>